<evidence type="ECO:0000256" key="3">
    <source>
        <dbReference type="ARBA" id="ARBA00023216"/>
    </source>
</evidence>
<dbReference type="Pfam" id="PF00191">
    <property type="entry name" value="Annexin"/>
    <property type="match status" value="4"/>
</dbReference>
<dbReference type="FunFam" id="1.10.220.10:FF:000001">
    <property type="entry name" value="Annexin"/>
    <property type="match status" value="1"/>
</dbReference>
<accession>A0A6I8N095</accession>
<organism evidence="5 6">
    <name type="scientific">Ornithorhynchus anatinus</name>
    <name type="common">Duckbill platypus</name>
    <dbReference type="NCBI Taxonomy" id="9258"/>
    <lineage>
        <taxon>Eukaryota</taxon>
        <taxon>Metazoa</taxon>
        <taxon>Chordata</taxon>
        <taxon>Craniata</taxon>
        <taxon>Vertebrata</taxon>
        <taxon>Euteleostomi</taxon>
        <taxon>Mammalia</taxon>
        <taxon>Monotremata</taxon>
        <taxon>Ornithorhynchidae</taxon>
        <taxon>Ornithorhynchus</taxon>
    </lineage>
</organism>
<dbReference type="GO" id="GO:0012506">
    <property type="term" value="C:vesicle membrane"/>
    <property type="evidence" value="ECO:0000318"/>
    <property type="project" value="GO_Central"/>
</dbReference>
<dbReference type="InParanoid" id="A0A6I8N095"/>
<dbReference type="SMART" id="SM00335">
    <property type="entry name" value="ANX"/>
    <property type="match status" value="4"/>
</dbReference>
<keyword evidence="4" id="KW-0106">Calcium</keyword>
<dbReference type="GO" id="GO:0007155">
    <property type="term" value="P:cell adhesion"/>
    <property type="evidence" value="ECO:0000318"/>
    <property type="project" value="GO_Central"/>
</dbReference>
<dbReference type="OMA" id="HNFQVEA"/>
<dbReference type="Ensembl" id="ENSOANT00000061814.1">
    <property type="protein sequence ID" value="ENSOANP00000034331.1"/>
    <property type="gene ID" value="ENSOANG00000039182.1"/>
</dbReference>
<dbReference type="PANTHER" id="PTHR10502">
    <property type="entry name" value="ANNEXIN"/>
    <property type="match status" value="1"/>
</dbReference>
<comment type="similarity">
    <text evidence="1 4">Belongs to the annexin family.</text>
</comment>
<gene>
    <name evidence="5" type="primary">ANXA9</name>
</gene>
<evidence type="ECO:0000313" key="6">
    <source>
        <dbReference type="Proteomes" id="UP000002279"/>
    </source>
</evidence>
<name>A0A6I8N095_ORNAN</name>
<dbReference type="GO" id="GO:0005634">
    <property type="term" value="C:nucleus"/>
    <property type="evidence" value="ECO:0000318"/>
    <property type="project" value="GO_Central"/>
</dbReference>
<proteinExistence type="inferred from homology"/>
<evidence type="ECO:0000256" key="1">
    <source>
        <dbReference type="ARBA" id="ARBA00007831"/>
    </source>
</evidence>
<keyword evidence="6" id="KW-1185">Reference proteome</keyword>
<evidence type="ECO:0000256" key="2">
    <source>
        <dbReference type="ARBA" id="ARBA00022737"/>
    </source>
</evidence>
<dbReference type="GO" id="GO:0015464">
    <property type="term" value="F:acetylcholine receptor activity"/>
    <property type="evidence" value="ECO:0007669"/>
    <property type="project" value="Ensembl"/>
</dbReference>
<dbReference type="Proteomes" id="UP000002279">
    <property type="component" value="Chromosome X5"/>
</dbReference>
<dbReference type="Gene3D" id="1.10.220.10">
    <property type="entry name" value="Annexin"/>
    <property type="match status" value="4"/>
</dbReference>
<reference evidence="5" key="2">
    <citation type="submission" date="2025-08" db="UniProtKB">
        <authorList>
            <consortium name="Ensembl"/>
        </authorList>
    </citation>
    <scope>IDENTIFICATION</scope>
    <source>
        <strain evidence="5">Glennie</strain>
    </source>
</reference>
<dbReference type="GO" id="GO:0009986">
    <property type="term" value="C:cell surface"/>
    <property type="evidence" value="ECO:0007669"/>
    <property type="project" value="Ensembl"/>
</dbReference>
<dbReference type="GO" id="GO:0005829">
    <property type="term" value="C:cytosol"/>
    <property type="evidence" value="ECO:0007669"/>
    <property type="project" value="Ensembl"/>
</dbReference>
<dbReference type="GO" id="GO:0005737">
    <property type="term" value="C:cytoplasm"/>
    <property type="evidence" value="ECO:0000318"/>
    <property type="project" value="GO_Central"/>
</dbReference>
<keyword evidence="4" id="KW-0111">Calcium/phospholipid-binding</keyword>
<dbReference type="SUPFAM" id="SSF47874">
    <property type="entry name" value="Annexin"/>
    <property type="match status" value="1"/>
</dbReference>
<dbReference type="PRINTS" id="PR01812">
    <property type="entry name" value="ANNEXINXXXI"/>
</dbReference>
<dbReference type="PROSITE" id="PS51897">
    <property type="entry name" value="ANNEXIN_2"/>
    <property type="match status" value="3"/>
</dbReference>
<reference evidence="5" key="3">
    <citation type="submission" date="2025-09" db="UniProtKB">
        <authorList>
            <consortium name="Ensembl"/>
        </authorList>
    </citation>
    <scope>IDENTIFICATION</scope>
    <source>
        <strain evidence="5">Glennie</strain>
    </source>
</reference>
<dbReference type="GO" id="GO:0045202">
    <property type="term" value="C:synapse"/>
    <property type="evidence" value="ECO:0007669"/>
    <property type="project" value="GOC"/>
</dbReference>
<dbReference type="GeneTree" id="ENSGT00940000161835"/>
<comment type="domain">
    <text evidence="4">A pair of annexin repeats may form one binding site for calcium and phospholipid.</text>
</comment>
<dbReference type="InterPro" id="IPR018252">
    <property type="entry name" value="Annexin_repeat_CS"/>
</dbReference>
<dbReference type="PRINTS" id="PR00196">
    <property type="entry name" value="ANNEXIN"/>
</dbReference>
<dbReference type="GO" id="GO:0005886">
    <property type="term" value="C:plasma membrane"/>
    <property type="evidence" value="ECO:0000318"/>
    <property type="project" value="GO_Central"/>
</dbReference>
<sequence>MPPLPAHPDPSLADEILSHLGVTEKTAAWGTLGTVRPFLGFSVDSDVQRLLGAIAGQGVDQGTIVDVLTNRTTEQRLRVAQTFQDRTRQDLLRSLEAALSGSLEKAVVALLKPSAQFDAHELRAALKAPGTARDTAVEILATRPLPRLRQCLAFYEHDFQVEAAEDVRSEVASPLRELLLALAEGGRESYSGVIDYNLMRQDAQELHENEQLDPDGGWIHLFTQRSIEHLNRVFDQYKGLSGQEVEDTIRDRFQGDAQVTLLSLASVIRNTPLYFANKLHQALQGPEPDHGVLSRVLISRCETDLLSVRAEFRKKFGKSLYSSLQESVSGACLPALLGLCGGEDF</sequence>
<dbReference type="InterPro" id="IPR001464">
    <property type="entry name" value="Annexin"/>
</dbReference>
<dbReference type="InterPro" id="IPR018502">
    <property type="entry name" value="Annexin_repeat"/>
</dbReference>
<keyword evidence="3 4" id="KW-0041">Annexin</keyword>
<dbReference type="PANTHER" id="PTHR10502:SF122">
    <property type="entry name" value="ANNEXIN A9"/>
    <property type="match status" value="1"/>
</dbReference>
<reference evidence="5 6" key="1">
    <citation type="journal article" date="2008" name="Nature">
        <title>Genome analysis of the platypus reveals unique signatures of evolution.</title>
        <authorList>
            <person name="Warren W.C."/>
            <person name="Hillier L.W."/>
            <person name="Marshall Graves J.A."/>
            <person name="Birney E."/>
            <person name="Ponting C.P."/>
            <person name="Grutzner F."/>
            <person name="Belov K."/>
            <person name="Miller W."/>
            <person name="Clarke L."/>
            <person name="Chinwalla A.T."/>
            <person name="Yang S.P."/>
            <person name="Heger A."/>
            <person name="Locke D.P."/>
            <person name="Miethke P."/>
            <person name="Waters P.D."/>
            <person name="Veyrunes F."/>
            <person name="Fulton L."/>
            <person name="Fulton B."/>
            <person name="Graves T."/>
            <person name="Wallis J."/>
            <person name="Puente X.S."/>
            <person name="Lopez-Otin C."/>
            <person name="Ordonez G.R."/>
            <person name="Eichler E.E."/>
            <person name="Chen L."/>
            <person name="Cheng Z."/>
            <person name="Deakin J.E."/>
            <person name="Alsop A."/>
            <person name="Thompson K."/>
            <person name="Kirby P."/>
            <person name="Papenfuss A.T."/>
            <person name="Wakefield M.J."/>
            <person name="Olender T."/>
            <person name="Lancet D."/>
            <person name="Huttley G.A."/>
            <person name="Smit A.F."/>
            <person name="Pask A."/>
            <person name="Temple-Smith P."/>
            <person name="Batzer M.A."/>
            <person name="Walker J.A."/>
            <person name="Konkel M.K."/>
            <person name="Harris R.S."/>
            <person name="Whittington C.M."/>
            <person name="Wong E.S."/>
            <person name="Gemmell N.J."/>
            <person name="Buschiazzo E."/>
            <person name="Vargas Jentzsch I.M."/>
            <person name="Merkel A."/>
            <person name="Schmitz J."/>
            <person name="Zemann A."/>
            <person name="Churakov G."/>
            <person name="Kriegs J.O."/>
            <person name="Brosius J."/>
            <person name="Murchison E.P."/>
            <person name="Sachidanandam R."/>
            <person name="Smith C."/>
            <person name="Hannon G.J."/>
            <person name="Tsend-Ayush E."/>
            <person name="McMillan D."/>
            <person name="Attenborough R."/>
            <person name="Rens W."/>
            <person name="Ferguson-Smith M."/>
            <person name="Lefevre C.M."/>
            <person name="Sharp J.A."/>
            <person name="Nicholas K.R."/>
            <person name="Ray D.A."/>
            <person name="Kube M."/>
            <person name="Reinhardt R."/>
            <person name="Pringle T.H."/>
            <person name="Taylor J."/>
            <person name="Jones R.C."/>
            <person name="Nixon B."/>
            <person name="Dacheux J.L."/>
            <person name="Niwa H."/>
            <person name="Sekita Y."/>
            <person name="Huang X."/>
            <person name="Stark A."/>
            <person name="Kheradpour P."/>
            <person name="Kellis M."/>
            <person name="Flicek P."/>
            <person name="Chen Y."/>
            <person name="Webber C."/>
            <person name="Hardison R."/>
            <person name="Nelson J."/>
            <person name="Hallsworth-Pepin K."/>
            <person name="Delehaunty K."/>
            <person name="Markovic C."/>
            <person name="Minx P."/>
            <person name="Feng Y."/>
            <person name="Kremitzki C."/>
            <person name="Mitreva M."/>
            <person name="Glasscock J."/>
            <person name="Wylie T."/>
            <person name="Wohldmann P."/>
            <person name="Thiru P."/>
            <person name="Nhan M.N."/>
            <person name="Pohl C.S."/>
            <person name="Smith S.M."/>
            <person name="Hou S."/>
            <person name="Nefedov M."/>
            <person name="de Jong P.J."/>
            <person name="Renfree M.B."/>
            <person name="Mardis E.R."/>
            <person name="Wilson R.K."/>
        </authorList>
    </citation>
    <scope>NUCLEOTIDE SEQUENCE [LARGE SCALE GENOMIC DNA]</scope>
    <source>
        <strain evidence="5 6">Glennie</strain>
    </source>
</reference>
<dbReference type="FunCoup" id="A0A6I8N095">
    <property type="interactions" value="6"/>
</dbReference>
<evidence type="ECO:0000313" key="5">
    <source>
        <dbReference type="Ensembl" id="ENSOANP00000034331.1"/>
    </source>
</evidence>
<dbReference type="PROSITE" id="PS00223">
    <property type="entry name" value="ANNEXIN_1"/>
    <property type="match status" value="1"/>
</dbReference>
<dbReference type="Bgee" id="ENSOANG00000039182">
    <property type="expression patterns" value="Expressed in adult mammalian kidney and 7 other cell types or tissues"/>
</dbReference>
<dbReference type="GO" id="GO:0005544">
    <property type="term" value="F:calcium-dependent phospholipid binding"/>
    <property type="evidence" value="ECO:0000318"/>
    <property type="project" value="GO_Central"/>
</dbReference>
<dbReference type="GO" id="GO:0098609">
    <property type="term" value="P:cell-cell adhesion"/>
    <property type="evidence" value="ECO:0007669"/>
    <property type="project" value="Ensembl"/>
</dbReference>
<dbReference type="GO" id="GO:0001786">
    <property type="term" value="F:phosphatidylserine binding"/>
    <property type="evidence" value="ECO:0000318"/>
    <property type="project" value="GO_Central"/>
</dbReference>
<protein>
    <recommendedName>
        <fullName evidence="4">Annexin</fullName>
    </recommendedName>
</protein>
<dbReference type="InterPro" id="IPR009116">
    <property type="entry name" value="ANX9"/>
</dbReference>
<dbReference type="GO" id="GO:0005509">
    <property type="term" value="F:calcium ion binding"/>
    <property type="evidence" value="ECO:0007669"/>
    <property type="project" value="InterPro"/>
</dbReference>
<evidence type="ECO:0000256" key="4">
    <source>
        <dbReference type="RuleBase" id="RU003540"/>
    </source>
</evidence>
<keyword evidence="2 4" id="KW-0677">Repeat</keyword>
<dbReference type="GO" id="GO:0016328">
    <property type="term" value="C:lateral plasma membrane"/>
    <property type="evidence" value="ECO:0007669"/>
    <property type="project" value="Ensembl"/>
</dbReference>
<dbReference type="AlphaFoldDB" id="A0A6I8N095"/>
<dbReference type="InterPro" id="IPR037104">
    <property type="entry name" value="Annexin_sf"/>
</dbReference>